<gene>
    <name evidence="3" type="ORF">RCL2_002209200</name>
    <name evidence="2" type="ORF">RclHR1_00500005</name>
</gene>
<protein>
    <submittedName>
        <fullName evidence="2">Uncharacterized protein</fullName>
    </submittedName>
</protein>
<feature type="compositionally biased region" description="Low complexity" evidence="1">
    <location>
        <begin position="107"/>
        <end position="121"/>
    </location>
</feature>
<feature type="region of interest" description="Disordered" evidence="1">
    <location>
        <begin position="16"/>
        <end position="49"/>
    </location>
</feature>
<dbReference type="Proteomes" id="UP000247702">
    <property type="component" value="Unassembled WGS sequence"/>
</dbReference>
<keyword evidence="4" id="KW-1185">Reference proteome</keyword>
<evidence type="ECO:0000313" key="4">
    <source>
        <dbReference type="Proteomes" id="UP000247702"/>
    </source>
</evidence>
<reference evidence="2 4" key="1">
    <citation type="submission" date="2017-11" db="EMBL/GenBank/DDBJ databases">
        <title>The genome of Rhizophagus clarus HR1 reveals common genetic basis of auxotrophy among arbuscular mycorrhizal fungi.</title>
        <authorList>
            <person name="Kobayashi Y."/>
        </authorList>
    </citation>
    <scope>NUCLEOTIDE SEQUENCE [LARGE SCALE GENOMIC DNA]</scope>
    <source>
        <strain evidence="2 4">HR1</strain>
    </source>
</reference>
<name>A0A2Z6SDD6_9GLOM</name>
<evidence type="ECO:0000256" key="1">
    <source>
        <dbReference type="SAM" id="MobiDB-lite"/>
    </source>
</evidence>
<organism evidence="2 4">
    <name type="scientific">Rhizophagus clarus</name>
    <dbReference type="NCBI Taxonomy" id="94130"/>
    <lineage>
        <taxon>Eukaryota</taxon>
        <taxon>Fungi</taxon>
        <taxon>Fungi incertae sedis</taxon>
        <taxon>Mucoromycota</taxon>
        <taxon>Glomeromycotina</taxon>
        <taxon>Glomeromycetes</taxon>
        <taxon>Glomerales</taxon>
        <taxon>Glomeraceae</taxon>
        <taxon>Rhizophagus</taxon>
    </lineage>
</organism>
<dbReference type="EMBL" id="BEXD01003871">
    <property type="protein sequence ID" value="GBC03157.1"/>
    <property type="molecule type" value="Genomic_DNA"/>
</dbReference>
<dbReference type="AlphaFoldDB" id="A0A2Z6SDD6"/>
<proteinExistence type="predicted"/>
<sequence length="220" mass="26160">MITDFKIIDDPKRFKKKTLQKQATRRKRKETRFHSMAKKAGLPAPTDEKELEEWKKQNCRIRHYTTTSAPYCYKPISHILKSKHNKNGIFAPFLPMKSSIKRRNQQSQQLRESSPMSSSSSQVIKLKTTIDFSPHQHHENDTHMPVDSETKFTDTEKNSYRYKNNMDFPEKGLYYNYKHERTQFTFNMPRLPLINNTITSETTQSHINFSDLTFKKFNFK</sequence>
<dbReference type="Proteomes" id="UP000615446">
    <property type="component" value="Unassembled WGS sequence"/>
</dbReference>
<feature type="compositionally biased region" description="Basic residues" evidence="1">
    <location>
        <begin position="16"/>
        <end position="37"/>
    </location>
</feature>
<accession>A0A2Z6SDD6</accession>
<evidence type="ECO:0000313" key="3">
    <source>
        <dbReference type="EMBL" id="GES95423.1"/>
    </source>
</evidence>
<comment type="caution">
    <text evidence="2">The sequence shown here is derived from an EMBL/GenBank/DDBJ whole genome shotgun (WGS) entry which is preliminary data.</text>
</comment>
<reference evidence="3" key="2">
    <citation type="submission" date="2019-10" db="EMBL/GenBank/DDBJ databases">
        <title>Conservation and host-specific expression of non-tandemly repeated heterogenous ribosome RNA gene in arbuscular mycorrhizal fungi.</title>
        <authorList>
            <person name="Maeda T."/>
            <person name="Kobayashi Y."/>
            <person name="Nakagawa T."/>
            <person name="Ezawa T."/>
            <person name="Yamaguchi K."/>
            <person name="Bino T."/>
            <person name="Nishimoto Y."/>
            <person name="Shigenobu S."/>
            <person name="Kawaguchi M."/>
        </authorList>
    </citation>
    <scope>NUCLEOTIDE SEQUENCE</scope>
    <source>
        <strain evidence="3">HR1</strain>
    </source>
</reference>
<evidence type="ECO:0000313" key="2">
    <source>
        <dbReference type="EMBL" id="GBC03157.1"/>
    </source>
</evidence>
<feature type="region of interest" description="Disordered" evidence="1">
    <location>
        <begin position="100"/>
        <end position="121"/>
    </location>
</feature>
<dbReference type="EMBL" id="BLAL01000242">
    <property type="protein sequence ID" value="GES95423.1"/>
    <property type="molecule type" value="Genomic_DNA"/>
</dbReference>